<protein>
    <submittedName>
        <fullName evidence="3">PLP-dependent cysteine synthase family protein</fullName>
    </submittedName>
</protein>
<feature type="region of interest" description="Disordered" evidence="1">
    <location>
        <begin position="1"/>
        <end position="21"/>
    </location>
</feature>
<comment type="caution">
    <text evidence="3">The sequence shown here is derived from an EMBL/GenBank/DDBJ whole genome shotgun (WGS) entry which is preliminary data.</text>
</comment>
<dbReference type="InterPro" id="IPR036052">
    <property type="entry name" value="TrpB-like_PALP_sf"/>
</dbReference>
<dbReference type="EMBL" id="JBHUDC010000007">
    <property type="protein sequence ID" value="MFD1514529.1"/>
    <property type="molecule type" value="Genomic_DNA"/>
</dbReference>
<proteinExistence type="predicted"/>
<reference evidence="3 4" key="1">
    <citation type="journal article" date="2019" name="Int. J. Syst. Evol. Microbiol.">
        <title>The Global Catalogue of Microorganisms (GCM) 10K type strain sequencing project: providing services to taxonomists for standard genome sequencing and annotation.</title>
        <authorList>
            <consortium name="The Broad Institute Genomics Platform"/>
            <consortium name="The Broad Institute Genome Sequencing Center for Infectious Disease"/>
            <person name="Wu L."/>
            <person name="Ma J."/>
        </authorList>
    </citation>
    <scope>NUCLEOTIDE SEQUENCE [LARGE SCALE GENOMIC DNA]</scope>
    <source>
        <strain evidence="3 4">CGMCC 1.12563</strain>
    </source>
</reference>
<dbReference type="CDD" id="cd01561">
    <property type="entry name" value="CBS_like"/>
    <property type="match status" value="1"/>
</dbReference>
<evidence type="ECO:0000313" key="4">
    <source>
        <dbReference type="Proteomes" id="UP001597187"/>
    </source>
</evidence>
<sequence>MSDDNTLGAIGDTPMVDLPSMRPDGGASIAIKWEGANPTGSLKDRMALAMITEARQRGALQPEEPVVEFTGGSTGSSLAFVCAVLDHPLHIVTADCVAEEKIASMRALGARLHVVETPDGTSYDGLFEDLRDRTEAVQAETGAYFTDQFTNADQLGGYEALGKEILDQRPNVDEFVMIVGTGGCAMGVARSLRNHSADVDVTVVEPEESPVVSEGTTGSHTVQGTAIVASPPLVEDDLYDHVRTLPTEEGVDCVQRLARDDGLLVGTSTGMNLAAAQQVAAERHPDETIVTVACDTGLKYLSEGLYEGLAGSEFCLS</sequence>
<gene>
    <name evidence="3" type="ORF">ACFSBT_14705</name>
</gene>
<keyword evidence="4" id="KW-1185">Reference proteome</keyword>
<dbReference type="SUPFAM" id="SSF53686">
    <property type="entry name" value="Tryptophan synthase beta subunit-like PLP-dependent enzymes"/>
    <property type="match status" value="1"/>
</dbReference>
<organism evidence="3 4">
    <name type="scientific">Halomarina rubra</name>
    <dbReference type="NCBI Taxonomy" id="2071873"/>
    <lineage>
        <taxon>Archaea</taxon>
        <taxon>Methanobacteriati</taxon>
        <taxon>Methanobacteriota</taxon>
        <taxon>Stenosarchaea group</taxon>
        <taxon>Halobacteria</taxon>
        <taxon>Halobacteriales</taxon>
        <taxon>Natronomonadaceae</taxon>
        <taxon>Halomarina</taxon>
    </lineage>
</organism>
<evidence type="ECO:0000313" key="3">
    <source>
        <dbReference type="EMBL" id="MFD1514529.1"/>
    </source>
</evidence>
<name>A0ABD6B0C4_9EURY</name>
<dbReference type="Pfam" id="PF00291">
    <property type="entry name" value="PALP"/>
    <property type="match status" value="1"/>
</dbReference>
<dbReference type="RefSeq" id="WP_250874458.1">
    <property type="nucleotide sequence ID" value="NZ_JALXFV010000007.1"/>
</dbReference>
<evidence type="ECO:0000259" key="2">
    <source>
        <dbReference type="Pfam" id="PF00291"/>
    </source>
</evidence>
<dbReference type="Proteomes" id="UP001597187">
    <property type="component" value="Unassembled WGS sequence"/>
</dbReference>
<dbReference type="InterPro" id="IPR050214">
    <property type="entry name" value="Cys_Synth/Cystath_Beta-Synth"/>
</dbReference>
<evidence type="ECO:0000256" key="1">
    <source>
        <dbReference type="SAM" id="MobiDB-lite"/>
    </source>
</evidence>
<dbReference type="PANTHER" id="PTHR10314">
    <property type="entry name" value="CYSTATHIONINE BETA-SYNTHASE"/>
    <property type="match status" value="1"/>
</dbReference>
<accession>A0ABD6B0C4</accession>
<dbReference type="Gene3D" id="3.40.50.1100">
    <property type="match status" value="2"/>
</dbReference>
<dbReference type="InterPro" id="IPR001926">
    <property type="entry name" value="TrpB-like_PALP"/>
</dbReference>
<dbReference type="AlphaFoldDB" id="A0ABD6B0C4"/>
<feature type="domain" description="Tryptophan synthase beta chain-like PALP" evidence="2">
    <location>
        <begin position="8"/>
        <end position="295"/>
    </location>
</feature>